<dbReference type="AlphaFoldDB" id="A0A830G7R9"/>
<dbReference type="InterPro" id="IPR018313">
    <property type="entry name" value="SBP_3_CS"/>
</dbReference>
<dbReference type="SMART" id="SM00062">
    <property type="entry name" value="PBPb"/>
    <property type="match status" value="1"/>
</dbReference>
<dbReference type="InterPro" id="IPR001320">
    <property type="entry name" value="Iontro_rcpt_C"/>
</dbReference>
<dbReference type="PROSITE" id="PS51257">
    <property type="entry name" value="PROKAR_LIPOPROTEIN"/>
    <property type="match status" value="1"/>
</dbReference>
<name>A0A830G7R9_9EURY</name>
<keyword evidence="7" id="KW-1185">Reference proteome</keyword>
<evidence type="ECO:0000259" key="4">
    <source>
        <dbReference type="SMART" id="SM00062"/>
    </source>
</evidence>
<keyword evidence="2" id="KW-0732">Signal</keyword>
<dbReference type="PROSITE" id="PS01039">
    <property type="entry name" value="SBP_BACTERIAL_3"/>
    <property type="match status" value="1"/>
</dbReference>
<proteinExistence type="predicted"/>
<evidence type="ECO:0000259" key="5">
    <source>
        <dbReference type="SMART" id="SM00079"/>
    </source>
</evidence>
<evidence type="ECO:0000313" key="6">
    <source>
        <dbReference type="EMBL" id="GGN07600.1"/>
    </source>
</evidence>
<protein>
    <submittedName>
        <fullName evidence="6">Basic amino acid ABC transporter substrate-binding protein</fullName>
    </submittedName>
</protein>
<reference evidence="6 7" key="1">
    <citation type="journal article" date="2019" name="Int. J. Syst. Evol. Microbiol.">
        <title>The Global Catalogue of Microorganisms (GCM) 10K type strain sequencing project: providing services to taxonomists for standard genome sequencing and annotation.</title>
        <authorList>
            <consortium name="The Broad Institute Genomics Platform"/>
            <consortium name="The Broad Institute Genome Sequencing Center for Infectious Disease"/>
            <person name="Wu L."/>
            <person name="Ma J."/>
        </authorList>
    </citation>
    <scope>NUCLEOTIDE SEQUENCE [LARGE SCALE GENOMIC DNA]</scope>
    <source>
        <strain evidence="6 7">JCM 16331</strain>
    </source>
</reference>
<dbReference type="PANTHER" id="PTHR35936:SF17">
    <property type="entry name" value="ARGININE-BINDING EXTRACELLULAR PROTEIN ARTP"/>
    <property type="match status" value="1"/>
</dbReference>
<dbReference type="EMBL" id="BMOQ01000001">
    <property type="protein sequence ID" value="GGN07600.1"/>
    <property type="molecule type" value="Genomic_DNA"/>
</dbReference>
<feature type="region of interest" description="Disordered" evidence="3">
    <location>
        <begin position="26"/>
        <end position="50"/>
    </location>
</feature>
<feature type="domain" description="Ionotropic glutamate receptor C-terminal" evidence="5">
    <location>
        <begin position="53"/>
        <end position="277"/>
    </location>
</feature>
<evidence type="ECO:0000256" key="2">
    <source>
        <dbReference type="ARBA" id="ARBA00022729"/>
    </source>
</evidence>
<dbReference type="SUPFAM" id="SSF53850">
    <property type="entry name" value="Periplasmic binding protein-like II"/>
    <property type="match status" value="1"/>
</dbReference>
<comment type="caution">
    <text evidence="6">The sequence shown here is derived from an EMBL/GenBank/DDBJ whole genome shotgun (WGS) entry which is preliminary data.</text>
</comment>
<dbReference type="Pfam" id="PF00497">
    <property type="entry name" value="SBP_bac_3"/>
    <property type="match status" value="1"/>
</dbReference>
<feature type="domain" description="Solute-binding protein family 3/N-terminal" evidence="4">
    <location>
        <begin position="53"/>
        <end position="278"/>
    </location>
</feature>
<dbReference type="PANTHER" id="PTHR35936">
    <property type="entry name" value="MEMBRANE-BOUND LYTIC MUREIN TRANSGLYCOSYLASE F"/>
    <property type="match status" value="1"/>
</dbReference>
<dbReference type="GO" id="GO:0016020">
    <property type="term" value="C:membrane"/>
    <property type="evidence" value="ECO:0007669"/>
    <property type="project" value="InterPro"/>
</dbReference>
<dbReference type="Proteomes" id="UP000608850">
    <property type="component" value="Unassembled WGS sequence"/>
</dbReference>
<organism evidence="6 7">
    <name type="scientific">Halarchaeum nitratireducens</name>
    <dbReference type="NCBI Taxonomy" id="489913"/>
    <lineage>
        <taxon>Archaea</taxon>
        <taxon>Methanobacteriati</taxon>
        <taxon>Methanobacteriota</taxon>
        <taxon>Stenosarchaea group</taxon>
        <taxon>Halobacteria</taxon>
        <taxon>Halobacteriales</taxon>
        <taxon>Halobacteriaceae</taxon>
    </lineage>
</organism>
<accession>A0A830G7R9</accession>
<evidence type="ECO:0000313" key="7">
    <source>
        <dbReference type="Proteomes" id="UP000608850"/>
    </source>
</evidence>
<sequence>MDMDRRSYLEALGASGAALTLAGCTSTGGSDSGGTTTESTTTGSTTSGTQQTQIVAGTAPGFQPFEMMQDGELVGFDVDLLEAVVERADGYTLQRWEQYEFGSLIQALTTDKIDTIAAGMTITEKRKESIGFTNPYWDANQALLVREGSSFQPQSLEDLAGHTVGAQSGTTGESLIQDLIDEGTLKQSNYNAYPKYPLAVSDLENGNIDVVVIDTPVAETFVDNRDVVVSATVDTGEQYGFGVRQNDGDLESALNSGLQAVRDDGTYADLTEKWFASGGTTTTSE</sequence>
<dbReference type="InterPro" id="IPR001638">
    <property type="entry name" value="Solute-binding_3/MltF_N"/>
</dbReference>
<comment type="subcellular location">
    <subcellularLocation>
        <location evidence="1">Cell envelope</location>
    </subcellularLocation>
</comment>
<dbReference type="Gene3D" id="3.40.190.10">
    <property type="entry name" value="Periplasmic binding protein-like II"/>
    <property type="match status" value="2"/>
</dbReference>
<dbReference type="CDD" id="cd13624">
    <property type="entry name" value="PBP2_Arg_Lys_His"/>
    <property type="match status" value="1"/>
</dbReference>
<dbReference type="GO" id="GO:0015276">
    <property type="term" value="F:ligand-gated monoatomic ion channel activity"/>
    <property type="evidence" value="ECO:0007669"/>
    <property type="project" value="InterPro"/>
</dbReference>
<dbReference type="SMART" id="SM00079">
    <property type="entry name" value="PBPe"/>
    <property type="match status" value="1"/>
</dbReference>
<evidence type="ECO:0000256" key="3">
    <source>
        <dbReference type="SAM" id="MobiDB-lite"/>
    </source>
</evidence>
<gene>
    <name evidence="6" type="ORF">GCM10009021_03520</name>
</gene>
<evidence type="ECO:0000256" key="1">
    <source>
        <dbReference type="ARBA" id="ARBA00004196"/>
    </source>
</evidence>